<keyword evidence="2" id="KW-0812">Transmembrane</keyword>
<accession>A0AAV7ULV6</accession>
<keyword evidence="4" id="KW-1185">Reference proteome</keyword>
<feature type="region of interest" description="Disordered" evidence="1">
    <location>
        <begin position="1"/>
        <end position="31"/>
    </location>
</feature>
<feature type="transmembrane region" description="Helical" evidence="2">
    <location>
        <begin position="61"/>
        <end position="82"/>
    </location>
</feature>
<reference evidence="3" key="1">
    <citation type="journal article" date="2022" name="bioRxiv">
        <title>Sequencing and chromosome-scale assembly of the giantPleurodeles waltlgenome.</title>
        <authorList>
            <person name="Brown T."/>
            <person name="Elewa A."/>
            <person name="Iarovenko S."/>
            <person name="Subramanian E."/>
            <person name="Araus A.J."/>
            <person name="Petzold A."/>
            <person name="Susuki M."/>
            <person name="Suzuki K.-i.T."/>
            <person name="Hayashi T."/>
            <person name="Toyoda A."/>
            <person name="Oliveira C."/>
            <person name="Osipova E."/>
            <person name="Leigh N.D."/>
            <person name="Simon A."/>
            <person name="Yun M.H."/>
        </authorList>
    </citation>
    <scope>NUCLEOTIDE SEQUENCE</scope>
    <source>
        <strain evidence="3">20211129_DDA</strain>
        <tissue evidence="3">Liver</tissue>
    </source>
</reference>
<evidence type="ECO:0000256" key="2">
    <source>
        <dbReference type="SAM" id="Phobius"/>
    </source>
</evidence>
<keyword evidence="2" id="KW-1133">Transmembrane helix</keyword>
<evidence type="ECO:0000313" key="4">
    <source>
        <dbReference type="Proteomes" id="UP001066276"/>
    </source>
</evidence>
<evidence type="ECO:0000256" key="1">
    <source>
        <dbReference type="SAM" id="MobiDB-lite"/>
    </source>
</evidence>
<dbReference type="Proteomes" id="UP001066276">
    <property type="component" value="Chromosome 3_1"/>
</dbReference>
<proteinExistence type="predicted"/>
<evidence type="ECO:0000313" key="3">
    <source>
        <dbReference type="EMBL" id="KAJ1189994.1"/>
    </source>
</evidence>
<protein>
    <submittedName>
        <fullName evidence="3">Uncharacterized protein</fullName>
    </submittedName>
</protein>
<gene>
    <name evidence="3" type="ORF">NDU88_006735</name>
</gene>
<feature type="compositionally biased region" description="Basic and acidic residues" evidence="1">
    <location>
        <begin position="1"/>
        <end position="11"/>
    </location>
</feature>
<organism evidence="3 4">
    <name type="scientific">Pleurodeles waltl</name>
    <name type="common">Iberian ribbed newt</name>
    <dbReference type="NCBI Taxonomy" id="8319"/>
    <lineage>
        <taxon>Eukaryota</taxon>
        <taxon>Metazoa</taxon>
        <taxon>Chordata</taxon>
        <taxon>Craniata</taxon>
        <taxon>Vertebrata</taxon>
        <taxon>Euteleostomi</taxon>
        <taxon>Amphibia</taxon>
        <taxon>Batrachia</taxon>
        <taxon>Caudata</taxon>
        <taxon>Salamandroidea</taxon>
        <taxon>Salamandridae</taxon>
        <taxon>Pleurodelinae</taxon>
        <taxon>Pleurodeles</taxon>
    </lineage>
</organism>
<comment type="caution">
    <text evidence="3">The sequence shown here is derived from an EMBL/GenBank/DDBJ whole genome shotgun (WGS) entry which is preliminary data.</text>
</comment>
<name>A0AAV7ULV6_PLEWA</name>
<keyword evidence="2" id="KW-0472">Membrane</keyword>
<dbReference type="EMBL" id="JANPWB010000005">
    <property type="protein sequence ID" value="KAJ1189994.1"/>
    <property type="molecule type" value="Genomic_DNA"/>
</dbReference>
<sequence length="142" mass="15995">MEVHSTLEKHKLPSHQILPPPQPLSQEGRPAAARLGARSRLLESPLAASQHVTGGSMVSPLGLILGITLSVMLITILSYILIKWYQRGKCFERPSFASNLEKLRKLKSTELEFAPPFTHDDNSNWQDIQGRTCEHRIFQKLD</sequence>
<dbReference type="AlphaFoldDB" id="A0AAV7ULV6"/>